<evidence type="ECO:0000313" key="4">
    <source>
        <dbReference type="Proteomes" id="UP000225277"/>
    </source>
</evidence>
<keyword evidence="4" id="KW-1185">Reference proteome</keyword>
<keyword evidence="2" id="KW-1133">Transmembrane helix</keyword>
<feature type="transmembrane region" description="Helical" evidence="2">
    <location>
        <begin position="6"/>
        <end position="29"/>
    </location>
</feature>
<sequence length="169" mass="18977">MNPTMIALLVVLLVLVVVAGLLVAGLLFMRQRRRARKQMQIGDYEEDEEDDEKRLSASSTSSHRRVKTRPSESIHIYEEKKNLIDNSDSPPPSPLPQITITFPEEYDESGKRKSGRVVVVRVGDAGVALESSEALPAYQQDEKDRFQSIDLQRVGGLVEKARNGPNYKI</sequence>
<evidence type="ECO:0000256" key="2">
    <source>
        <dbReference type="SAM" id="Phobius"/>
    </source>
</evidence>
<dbReference type="RefSeq" id="XP_023626905.1">
    <property type="nucleotide sequence ID" value="XM_023771137.1"/>
</dbReference>
<proteinExistence type="predicted"/>
<dbReference type="Proteomes" id="UP000225277">
    <property type="component" value="Unassembled WGS sequence"/>
</dbReference>
<gene>
    <name evidence="3" type="ORF">RCC_05873</name>
</gene>
<evidence type="ECO:0000256" key="1">
    <source>
        <dbReference type="SAM" id="MobiDB-lite"/>
    </source>
</evidence>
<feature type="region of interest" description="Disordered" evidence="1">
    <location>
        <begin position="38"/>
        <end position="74"/>
    </location>
</feature>
<keyword evidence="2" id="KW-0472">Membrane</keyword>
<keyword evidence="2" id="KW-0812">Transmembrane</keyword>
<name>A0A2D3V8S9_9PEZI</name>
<dbReference type="GeneID" id="35601020"/>
<dbReference type="AlphaFoldDB" id="A0A2D3V8S9"/>
<evidence type="ECO:0000313" key="3">
    <source>
        <dbReference type="EMBL" id="CZT20016.1"/>
    </source>
</evidence>
<protein>
    <submittedName>
        <fullName evidence="3">Uncharacterized protein</fullName>
    </submittedName>
</protein>
<dbReference type="OrthoDB" id="5388417at2759"/>
<reference evidence="3 4" key="1">
    <citation type="submission" date="2016-03" db="EMBL/GenBank/DDBJ databases">
        <authorList>
            <person name="Ploux O."/>
        </authorList>
    </citation>
    <scope>NUCLEOTIDE SEQUENCE [LARGE SCALE GENOMIC DNA]</scope>
    <source>
        <strain evidence="3 4">URUG2</strain>
    </source>
</reference>
<dbReference type="EMBL" id="FJUY01000008">
    <property type="protein sequence ID" value="CZT20016.1"/>
    <property type="molecule type" value="Genomic_DNA"/>
</dbReference>
<accession>A0A2D3V8S9</accession>
<organism evidence="3 4">
    <name type="scientific">Ramularia collo-cygni</name>
    <dbReference type="NCBI Taxonomy" id="112498"/>
    <lineage>
        <taxon>Eukaryota</taxon>
        <taxon>Fungi</taxon>
        <taxon>Dikarya</taxon>
        <taxon>Ascomycota</taxon>
        <taxon>Pezizomycotina</taxon>
        <taxon>Dothideomycetes</taxon>
        <taxon>Dothideomycetidae</taxon>
        <taxon>Mycosphaerellales</taxon>
        <taxon>Mycosphaerellaceae</taxon>
        <taxon>Ramularia</taxon>
    </lineage>
</organism>